<dbReference type="AlphaFoldDB" id="A0AAN9GQ65"/>
<sequence length="510" mass="57750">MQTSRAVRGSGTGEVAREMDSIYSSHPIPSIPRAFNNNHHHHQQRPLGDSMLAYTERMREISKFRKDSAFLGNEEPPGAVLEVQARHIPKVGLGPRGKGGKAASNHRRQQRRPHSLDELIGRPGGKEDASAARHKNRRFSEPGEMASLSTLPSSSPLTKYSEQERRIKISFVSAADLFDLVDFSLRSKKSRNDSIKLARAEDTLKLINDVNVFRSAKQKMKPHTPGREEDDEDVDNASLFVHGTASPREDSRTSAWVFATNEGHGDWAKNEVRKHTDPYDSDDEGDDNPDLDVDRDLNLELVREKSMLLLQPHKLRFRPKRAKRMKLHRSRLSIIPEDERHRQEAQSAHEQEVTSSRLPVMPTSSSLAAIKDSRKSGTGKAQSTERKKSSNVLGGNQDKLSTGDFSSSGLTTDNQEPNYLDKRHRKIGVVTRDNGSCPSPSDLMTKKRHTSREDFQNSSRRQDFPRRYVAALNDQTATFEAPNTRAKAQKKFRKLIFLRDQPEQPYHRYS</sequence>
<organism evidence="2 3">
    <name type="scientific">Littorina saxatilis</name>
    <dbReference type="NCBI Taxonomy" id="31220"/>
    <lineage>
        <taxon>Eukaryota</taxon>
        <taxon>Metazoa</taxon>
        <taxon>Spiralia</taxon>
        <taxon>Lophotrochozoa</taxon>
        <taxon>Mollusca</taxon>
        <taxon>Gastropoda</taxon>
        <taxon>Caenogastropoda</taxon>
        <taxon>Littorinimorpha</taxon>
        <taxon>Littorinoidea</taxon>
        <taxon>Littorinidae</taxon>
        <taxon>Littorina</taxon>
    </lineage>
</organism>
<feature type="compositionally biased region" description="Basic and acidic residues" evidence="1">
    <location>
        <begin position="114"/>
        <end position="131"/>
    </location>
</feature>
<feature type="compositionally biased region" description="Polar residues" evidence="1">
    <location>
        <begin position="390"/>
        <end position="417"/>
    </location>
</feature>
<feature type="region of interest" description="Disordered" evidence="1">
    <location>
        <begin position="90"/>
        <end position="160"/>
    </location>
</feature>
<feature type="compositionally biased region" description="Basic residues" evidence="1">
    <location>
        <begin position="320"/>
        <end position="331"/>
    </location>
</feature>
<protein>
    <submittedName>
        <fullName evidence="2">Uncharacterized protein</fullName>
    </submittedName>
</protein>
<feature type="compositionally biased region" description="Basic and acidic residues" evidence="1">
    <location>
        <begin position="269"/>
        <end position="278"/>
    </location>
</feature>
<proteinExistence type="predicted"/>
<feature type="region of interest" description="Disordered" evidence="1">
    <location>
        <begin position="320"/>
        <end position="461"/>
    </location>
</feature>
<dbReference type="EMBL" id="JBAMIC010000001">
    <property type="protein sequence ID" value="KAK7116763.1"/>
    <property type="molecule type" value="Genomic_DNA"/>
</dbReference>
<feature type="compositionally biased region" description="Basic and acidic residues" evidence="1">
    <location>
        <begin position="451"/>
        <end position="461"/>
    </location>
</feature>
<feature type="compositionally biased region" description="Acidic residues" evidence="1">
    <location>
        <begin position="279"/>
        <end position="291"/>
    </location>
</feature>
<feature type="compositionally biased region" description="Low complexity" evidence="1">
    <location>
        <begin position="147"/>
        <end position="158"/>
    </location>
</feature>
<accession>A0AAN9GQ65</accession>
<feature type="region of interest" description="Disordered" evidence="1">
    <location>
        <begin position="269"/>
        <end position="292"/>
    </location>
</feature>
<feature type="compositionally biased region" description="Basic residues" evidence="1">
    <location>
        <begin position="104"/>
        <end position="113"/>
    </location>
</feature>
<gene>
    <name evidence="2" type="ORF">V1264_002384</name>
</gene>
<evidence type="ECO:0000313" key="2">
    <source>
        <dbReference type="EMBL" id="KAK7116763.1"/>
    </source>
</evidence>
<feature type="compositionally biased region" description="Basic and acidic residues" evidence="1">
    <location>
        <begin position="337"/>
        <end position="352"/>
    </location>
</feature>
<name>A0AAN9GQ65_9CAEN</name>
<evidence type="ECO:0000313" key="3">
    <source>
        <dbReference type="Proteomes" id="UP001374579"/>
    </source>
</evidence>
<feature type="region of interest" description="Disordered" evidence="1">
    <location>
        <begin position="1"/>
        <end position="46"/>
    </location>
</feature>
<evidence type="ECO:0000256" key="1">
    <source>
        <dbReference type="SAM" id="MobiDB-lite"/>
    </source>
</evidence>
<reference evidence="2 3" key="1">
    <citation type="submission" date="2024-02" db="EMBL/GenBank/DDBJ databases">
        <title>Chromosome-scale genome assembly of the rough periwinkle Littorina saxatilis.</title>
        <authorList>
            <person name="De Jode A."/>
            <person name="Faria R."/>
            <person name="Formenti G."/>
            <person name="Sims Y."/>
            <person name="Smith T.P."/>
            <person name="Tracey A."/>
            <person name="Wood J.M.D."/>
            <person name="Zagrodzka Z.B."/>
            <person name="Johannesson K."/>
            <person name="Butlin R.K."/>
            <person name="Leder E.H."/>
        </authorList>
    </citation>
    <scope>NUCLEOTIDE SEQUENCE [LARGE SCALE GENOMIC DNA]</scope>
    <source>
        <strain evidence="2">Snail1</strain>
        <tissue evidence="2">Muscle</tissue>
    </source>
</reference>
<feature type="compositionally biased region" description="Polar residues" evidence="1">
    <location>
        <begin position="353"/>
        <end position="367"/>
    </location>
</feature>
<dbReference type="Proteomes" id="UP001374579">
    <property type="component" value="Unassembled WGS sequence"/>
</dbReference>
<keyword evidence="3" id="KW-1185">Reference proteome</keyword>
<feature type="compositionally biased region" description="Low complexity" evidence="1">
    <location>
        <begin position="21"/>
        <end position="32"/>
    </location>
</feature>
<comment type="caution">
    <text evidence="2">The sequence shown here is derived from an EMBL/GenBank/DDBJ whole genome shotgun (WGS) entry which is preliminary data.</text>
</comment>